<evidence type="ECO:0000313" key="2">
    <source>
        <dbReference type="EMBL" id="KAA2235583.1"/>
    </source>
</evidence>
<sequence length="569" mass="59709">MAVRRNSYYNDPGIAQAVSSIGKMFGPPDGSDMLAWTKAAQVRSEAEARAAASGRLRSTNARLADFFDLGVNDPTGQYTNADLYERAGRIAPGGDISVLDPFVYATGQNAGNTFQGVRLKEAGDTQRTQMQQQGETTRTMLAPVGAGATRFVPPSIASMFGVPETQTGVVSVNPGDRATLPDGRVIEGAPKPRSEAEVKGAILERQNPATQDAIVFGNTPVETVVTPQGPTILPRSQAVGQQPYRPLTQEEVLGAVIQSMPQSAQRARAMGSTPTTNIQTPEGPRVAYSADAVGQAPVLADRNAQLANYETPDGRTGTAVYDAGRGGWVDSQNRQILPTGSKTYTMQAQGGREALGLGKPTTANATAANNRLAEITRMEGTLDLYEGLLRGNPGAIGLPGLIRGTAQNAVQVVGDMARSFGKDAPQIQEAAAEIRKGLQGVAPELFDPSIPEAAFLQSTIAYGIARTENPSGEVSRQAYERALERVQGGYLQNTASSLAAVGASRKVLDQERKAIGVLSGGTVALRPGVPSPTGEGPGAPRRVNSLEEAMALPPGTPFVTPDGRQKVRP</sequence>
<reference evidence="2 3" key="2">
    <citation type="submission" date="2019-09" db="EMBL/GenBank/DDBJ databases">
        <authorList>
            <person name="Jin C."/>
        </authorList>
    </citation>
    <scope>NUCLEOTIDE SEQUENCE [LARGE SCALE GENOMIC DNA]</scope>
    <source>
        <strain evidence="2 3">BN140002</strain>
    </source>
</reference>
<organism evidence="2 3">
    <name type="scientific">Salinarimonas soli</name>
    <dbReference type="NCBI Taxonomy" id="1638099"/>
    <lineage>
        <taxon>Bacteria</taxon>
        <taxon>Pseudomonadati</taxon>
        <taxon>Pseudomonadota</taxon>
        <taxon>Alphaproteobacteria</taxon>
        <taxon>Hyphomicrobiales</taxon>
        <taxon>Salinarimonadaceae</taxon>
        <taxon>Salinarimonas</taxon>
    </lineage>
</organism>
<protein>
    <submittedName>
        <fullName evidence="2">Uncharacterized protein</fullName>
    </submittedName>
</protein>
<dbReference type="AlphaFoldDB" id="A0A5B2V7R4"/>
<evidence type="ECO:0000313" key="3">
    <source>
        <dbReference type="Proteomes" id="UP000323142"/>
    </source>
</evidence>
<gene>
    <name evidence="2" type="ORF">F0L46_18965</name>
</gene>
<proteinExistence type="predicted"/>
<comment type="caution">
    <text evidence="2">The sequence shown here is derived from an EMBL/GenBank/DDBJ whole genome shotgun (WGS) entry which is preliminary data.</text>
</comment>
<keyword evidence="3" id="KW-1185">Reference proteome</keyword>
<evidence type="ECO:0000256" key="1">
    <source>
        <dbReference type="SAM" id="MobiDB-lite"/>
    </source>
</evidence>
<dbReference type="EMBL" id="VUOA01000034">
    <property type="protein sequence ID" value="KAA2235583.1"/>
    <property type="molecule type" value="Genomic_DNA"/>
</dbReference>
<accession>A0A5B2V7R4</accession>
<dbReference type="RefSeq" id="WP_149820454.1">
    <property type="nucleotide sequence ID" value="NZ_VUOA01000034.1"/>
</dbReference>
<dbReference type="Proteomes" id="UP000323142">
    <property type="component" value="Unassembled WGS sequence"/>
</dbReference>
<dbReference type="OrthoDB" id="8421506at2"/>
<name>A0A5B2V7R4_9HYPH</name>
<feature type="region of interest" description="Disordered" evidence="1">
    <location>
        <begin position="174"/>
        <end position="193"/>
    </location>
</feature>
<reference evidence="2 3" key="1">
    <citation type="submission" date="2019-09" db="EMBL/GenBank/DDBJ databases">
        <title>Salinarimonas rosea gen. nov., sp. nov., a new member of the a-2 subgroup of the Proteobacteria.</title>
        <authorList>
            <person name="Liu J."/>
        </authorList>
    </citation>
    <scope>NUCLEOTIDE SEQUENCE [LARGE SCALE GENOMIC DNA]</scope>
    <source>
        <strain evidence="2 3">BN140002</strain>
    </source>
</reference>